<dbReference type="EMBL" id="MK034952">
    <property type="protein sequence ID" value="AZF87886.1"/>
    <property type="molecule type" value="Genomic_DNA"/>
</dbReference>
<proteinExistence type="predicted"/>
<accession>A0A3G8F1H9</accession>
<protein>
    <submittedName>
        <fullName evidence="1">Uncharacterized protein</fullName>
    </submittedName>
</protein>
<dbReference type="KEGG" id="vg:55007928"/>
<dbReference type="GeneID" id="55007928"/>
<keyword evidence="2" id="KW-1185">Reference proteome</keyword>
<organism evidence="1 2">
    <name type="scientific">Pseudomonas phage Dobby</name>
    <dbReference type="NCBI Taxonomy" id="2483611"/>
    <lineage>
        <taxon>Viruses</taxon>
        <taxon>Duplodnaviria</taxon>
        <taxon>Heunggongvirae</taxon>
        <taxon>Uroviricota</taxon>
        <taxon>Caudoviricetes</taxon>
        <taxon>Peduoviridae</taxon>
        <taxon>Citexvirus</taxon>
        <taxon>Citexvirus dobby</taxon>
    </lineage>
</organism>
<dbReference type="Proteomes" id="UP000279248">
    <property type="component" value="Segment"/>
</dbReference>
<dbReference type="RefSeq" id="YP_009816647.1">
    <property type="nucleotide sequence ID" value="NC_048109.1"/>
</dbReference>
<evidence type="ECO:0000313" key="1">
    <source>
        <dbReference type="EMBL" id="AZF87886.1"/>
    </source>
</evidence>
<reference evidence="1 2" key="1">
    <citation type="submission" date="2018-10" db="EMBL/GenBank/DDBJ databases">
        <title>Characterization of the phiCTX-like Pseudomonas aeruginosa phage Dobby isolated from a kidney stone.</title>
        <authorList>
            <person name="Johnson G."/>
            <person name="Putonti C."/>
        </authorList>
    </citation>
    <scope>NUCLEOTIDE SEQUENCE [LARGE SCALE GENOMIC DNA]</scope>
    <source>
        <strain evidence="1 2">Dobby</strain>
    </source>
</reference>
<sequence>MHDLLKMLDNPRSLLNFSLAVLVVLAVFFMLKSGAQADSRPVIDTQKRGAIILVSPEGDRAV</sequence>
<name>A0A3G8F1H9_9CAUD</name>
<evidence type="ECO:0000313" key="2">
    <source>
        <dbReference type="Proteomes" id="UP000279248"/>
    </source>
</evidence>